<evidence type="ECO:0000256" key="1">
    <source>
        <dbReference type="SAM" id="MobiDB-lite"/>
    </source>
</evidence>
<evidence type="ECO:0000313" key="2">
    <source>
        <dbReference type="EMBL" id="CAB3994298.1"/>
    </source>
</evidence>
<comment type="caution">
    <text evidence="2">The sequence shown here is derived from an EMBL/GenBank/DDBJ whole genome shotgun (WGS) entry which is preliminary data.</text>
</comment>
<organism evidence="2 3">
    <name type="scientific">Paramuricea clavata</name>
    <name type="common">Red gorgonian</name>
    <name type="synonym">Violescent sea-whip</name>
    <dbReference type="NCBI Taxonomy" id="317549"/>
    <lineage>
        <taxon>Eukaryota</taxon>
        <taxon>Metazoa</taxon>
        <taxon>Cnidaria</taxon>
        <taxon>Anthozoa</taxon>
        <taxon>Octocorallia</taxon>
        <taxon>Malacalcyonacea</taxon>
        <taxon>Plexauridae</taxon>
        <taxon>Paramuricea</taxon>
    </lineage>
</organism>
<accession>A0A6S7GQJ5</accession>
<feature type="compositionally biased region" description="Polar residues" evidence="1">
    <location>
        <begin position="556"/>
        <end position="565"/>
    </location>
</feature>
<feature type="compositionally biased region" description="Polar residues" evidence="1">
    <location>
        <begin position="61"/>
        <end position="74"/>
    </location>
</feature>
<feature type="region of interest" description="Disordered" evidence="1">
    <location>
        <begin position="220"/>
        <end position="242"/>
    </location>
</feature>
<protein>
    <submittedName>
        <fullName evidence="2">Uncharacterized protein</fullName>
    </submittedName>
</protein>
<evidence type="ECO:0000313" key="3">
    <source>
        <dbReference type="Proteomes" id="UP001152795"/>
    </source>
</evidence>
<feature type="region of interest" description="Disordered" evidence="1">
    <location>
        <begin position="543"/>
        <end position="565"/>
    </location>
</feature>
<sequence>MMDDKHGPPIRKRSATADYPRPQPHNMMRERAPSAKLANKSLVTKINDKPSNPIPDVVPSHETQTSSEVTNGKSYTKMENGDKVSEMANGEINHTKDVRAGKYEIPSSKVDHTVAKVEERCEASTSKINNPSTKLDGLGTVEDVKVQVQRPATGVSLISNESTSSRFTDDADLITNLEVNFVDSRGRIKRKSSMSRSEKEALGILDEVIRVFDDVDDNLDEASPSESKTIGVKPDTSDFDPSYETMADIKESLMDRDDVKPNGVHDSSNSNYNLTTSTLQQKHVGNELVPPTQPEPVYAKPDKRGNNTTSTINPDELTTPRSTAQVAPEKSPVVPPKRFVAEADNYEIKFSPLRKASPSASLSKSLNNSIWANANEIPSPKRKQVQDNNDNFSLKRGQLSGPVPINIDDNYVEPPPDYDPNTTLSSIAKSTTDDSFIDTWGSMTSSSTSGSRKVKKEFRPEVLKMIDKKKTEKEEQKEIEGRKFDGLVNRSFRMREASLKETASKSAVKEDTAKESEIESDYTSIKNEADLWLQGYERMRASSEGKKELALKSRSNKTTKVPIDNQNEETSIIKVENGLPSDTVLPLSETTQAVLNQTRASDDLKIANDSLATVATMSEVRQTTKNEENDSSDDEDLIRLMETGVSAENSTDSSFPKPERFGYVPRALRMSFGQSWEGIRKDRREWKSKEMKQATAQSPRKGGKKLSNRFDDQEARVEMLF</sequence>
<gene>
    <name evidence="2" type="ORF">PACLA_8A032666</name>
</gene>
<dbReference type="Proteomes" id="UP001152795">
    <property type="component" value="Unassembled WGS sequence"/>
</dbReference>
<feature type="compositionally biased region" description="Basic and acidic residues" evidence="1">
    <location>
        <begin position="683"/>
        <end position="692"/>
    </location>
</feature>
<feature type="region of interest" description="Disordered" evidence="1">
    <location>
        <begin position="683"/>
        <end position="714"/>
    </location>
</feature>
<reference evidence="2" key="1">
    <citation type="submission" date="2020-04" db="EMBL/GenBank/DDBJ databases">
        <authorList>
            <person name="Alioto T."/>
            <person name="Alioto T."/>
            <person name="Gomez Garrido J."/>
        </authorList>
    </citation>
    <scope>NUCLEOTIDE SEQUENCE</scope>
    <source>
        <strain evidence="2">A484AB</strain>
    </source>
</reference>
<name>A0A6S7GQJ5_PARCT</name>
<dbReference type="OrthoDB" id="10533500at2759"/>
<proteinExistence type="predicted"/>
<feature type="region of interest" description="Disordered" evidence="1">
    <location>
        <begin position="284"/>
        <end position="333"/>
    </location>
</feature>
<dbReference type="AlphaFoldDB" id="A0A6S7GQJ5"/>
<feature type="region of interest" description="Disordered" evidence="1">
    <location>
        <begin position="1"/>
        <end position="82"/>
    </location>
</feature>
<keyword evidence="3" id="KW-1185">Reference proteome</keyword>
<dbReference type="EMBL" id="CACRXK020002433">
    <property type="protein sequence ID" value="CAB3994298.1"/>
    <property type="molecule type" value="Genomic_DNA"/>
</dbReference>